<protein>
    <recommendedName>
        <fullName evidence="4">Secreted protein</fullName>
    </recommendedName>
</protein>
<keyword evidence="1" id="KW-0732">Signal</keyword>
<sequence>MVAILGSTMAVIPASAAFAVGTVIQQNVATGLPGSPIWRNCRDAANRVEYIFLEELSSVCGSGGTSQVYGWAGLQTNSATSHTLYVCVNRQWHFANQINPATATGGASGTVLSYNVTYPNPCRIEDKGYPIRKFKGAFTDAWGNVSYSPFWVAPL</sequence>
<keyword evidence="3" id="KW-1185">Reference proteome</keyword>
<feature type="chain" id="PRO_5047203500" description="Secreted protein" evidence="1">
    <location>
        <begin position="20"/>
        <end position="155"/>
    </location>
</feature>
<evidence type="ECO:0000256" key="1">
    <source>
        <dbReference type="SAM" id="SignalP"/>
    </source>
</evidence>
<name>A0ABN2M9F7_9ACTN</name>
<dbReference type="EMBL" id="BAAALT010000123">
    <property type="protein sequence ID" value="GAA1813625.1"/>
    <property type="molecule type" value="Genomic_DNA"/>
</dbReference>
<reference evidence="2 3" key="1">
    <citation type="journal article" date="2019" name="Int. J. Syst. Evol. Microbiol.">
        <title>The Global Catalogue of Microorganisms (GCM) 10K type strain sequencing project: providing services to taxonomists for standard genome sequencing and annotation.</title>
        <authorList>
            <consortium name="The Broad Institute Genomics Platform"/>
            <consortium name="The Broad Institute Genome Sequencing Center for Infectious Disease"/>
            <person name="Wu L."/>
            <person name="Ma J."/>
        </authorList>
    </citation>
    <scope>NUCLEOTIDE SEQUENCE [LARGE SCALE GENOMIC DNA]</scope>
    <source>
        <strain evidence="2 3">JCM 13250</strain>
    </source>
</reference>
<accession>A0ABN2M9F7</accession>
<dbReference type="Proteomes" id="UP001500218">
    <property type="component" value="Unassembled WGS sequence"/>
</dbReference>
<proteinExistence type="predicted"/>
<evidence type="ECO:0000313" key="3">
    <source>
        <dbReference type="Proteomes" id="UP001500218"/>
    </source>
</evidence>
<evidence type="ECO:0008006" key="4">
    <source>
        <dbReference type="Google" id="ProtNLM"/>
    </source>
</evidence>
<gene>
    <name evidence="2" type="ORF">GCM10009682_38450</name>
</gene>
<evidence type="ECO:0000313" key="2">
    <source>
        <dbReference type="EMBL" id="GAA1813625.1"/>
    </source>
</evidence>
<feature type="signal peptide" evidence="1">
    <location>
        <begin position="1"/>
        <end position="19"/>
    </location>
</feature>
<organism evidence="2 3">
    <name type="scientific">Luedemannella flava</name>
    <dbReference type="NCBI Taxonomy" id="349316"/>
    <lineage>
        <taxon>Bacteria</taxon>
        <taxon>Bacillati</taxon>
        <taxon>Actinomycetota</taxon>
        <taxon>Actinomycetes</taxon>
        <taxon>Micromonosporales</taxon>
        <taxon>Micromonosporaceae</taxon>
        <taxon>Luedemannella</taxon>
    </lineage>
</organism>
<comment type="caution">
    <text evidence="2">The sequence shown here is derived from an EMBL/GenBank/DDBJ whole genome shotgun (WGS) entry which is preliminary data.</text>
</comment>